<proteinExistence type="predicted"/>
<feature type="transmembrane region" description="Helical" evidence="1">
    <location>
        <begin position="27"/>
        <end position="46"/>
    </location>
</feature>
<sequence length="99" mass="11136">MKDNSLLFVSPRIGSRGSLGPHNTATLIYFVQLPALLLFWFLQTLYGTVLSGFSTFDGLLPQEYHNLSPISISVESHAKFYRLHPFWSGLCPLPSIRPL</sequence>
<reference evidence="2" key="1">
    <citation type="submission" date="2021-05" db="EMBL/GenBank/DDBJ databases">
        <authorList>
            <person name="Alioto T."/>
            <person name="Alioto T."/>
            <person name="Gomez Garrido J."/>
        </authorList>
    </citation>
    <scope>NUCLEOTIDE SEQUENCE</scope>
</reference>
<evidence type="ECO:0000313" key="2">
    <source>
        <dbReference type="EMBL" id="CAG6686254.1"/>
    </source>
</evidence>
<keyword evidence="1" id="KW-1133">Transmembrane helix</keyword>
<protein>
    <submittedName>
        <fullName evidence="2">Uncharacterized protein</fullName>
    </submittedName>
</protein>
<dbReference type="EMBL" id="HBUF01275511">
    <property type="protein sequence ID" value="CAG6686254.1"/>
    <property type="molecule type" value="Transcribed_RNA"/>
</dbReference>
<keyword evidence="1" id="KW-0812">Transmembrane</keyword>
<organism evidence="2">
    <name type="scientific">Cacopsylla melanoneura</name>
    <dbReference type="NCBI Taxonomy" id="428564"/>
    <lineage>
        <taxon>Eukaryota</taxon>
        <taxon>Metazoa</taxon>
        <taxon>Ecdysozoa</taxon>
        <taxon>Arthropoda</taxon>
        <taxon>Hexapoda</taxon>
        <taxon>Insecta</taxon>
        <taxon>Pterygota</taxon>
        <taxon>Neoptera</taxon>
        <taxon>Paraneoptera</taxon>
        <taxon>Hemiptera</taxon>
        <taxon>Sternorrhyncha</taxon>
        <taxon>Psylloidea</taxon>
        <taxon>Psyllidae</taxon>
        <taxon>Psyllinae</taxon>
        <taxon>Cacopsylla</taxon>
    </lineage>
</organism>
<dbReference type="AlphaFoldDB" id="A0A8D8X8Y6"/>
<keyword evidence="1" id="KW-0472">Membrane</keyword>
<evidence type="ECO:0000256" key="1">
    <source>
        <dbReference type="SAM" id="Phobius"/>
    </source>
</evidence>
<name>A0A8D8X8Y6_9HEMI</name>
<accession>A0A8D8X8Y6</accession>